<feature type="region of interest" description="Disordered" evidence="3">
    <location>
        <begin position="1"/>
        <end position="43"/>
    </location>
</feature>
<proteinExistence type="predicted"/>
<dbReference type="InterPro" id="IPR015943">
    <property type="entry name" value="WD40/YVTN_repeat-like_dom_sf"/>
</dbReference>
<dbReference type="Proteomes" id="UP000054549">
    <property type="component" value="Unassembled WGS sequence"/>
</dbReference>
<reference evidence="5 6" key="1">
    <citation type="submission" date="2014-04" db="EMBL/GenBank/DDBJ databases">
        <title>Evolutionary Origins and Diversification of the Mycorrhizal Mutualists.</title>
        <authorList>
            <consortium name="DOE Joint Genome Institute"/>
            <consortium name="Mycorrhizal Genomics Consortium"/>
            <person name="Kohler A."/>
            <person name="Kuo A."/>
            <person name="Nagy L.G."/>
            <person name="Floudas D."/>
            <person name="Copeland A."/>
            <person name="Barry K.W."/>
            <person name="Cichocki N."/>
            <person name="Veneault-Fourrey C."/>
            <person name="LaButti K."/>
            <person name="Lindquist E.A."/>
            <person name="Lipzen A."/>
            <person name="Lundell T."/>
            <person name="Morin E."/>
            <person name="Murat C."/>
            <person name="Riley R."/>
            <person name="Ohm R."/>
            <person name="Sun H."/>
            <person name="Tunlid A."/>
            <person name="Henrissat B."/>
            <person name="Grigoriev I.V."/>
            <person name="Hibbett D.S."/>
            <person name="Martin F."/>
        </authorList>
    </citation>
    <scope>NUCLEOTIDE SEQUENCE [LARGE SCALE GENOMIC DNA]</scope>
    <source>
        <strain evidence="5 6">Koide BX008</strain>
    </source>
</reference>
<dbReference type="InterPro" id="IPR011047">
    <property type="entry name" value="Quinoprotein_ADH-like_sf"/>
</dbReference>
<dbReference type="PROSITE" id="PS50294">
    <property type="entry name" value="WD_REPEATS_REGION"/>
    <property type="match status" value="1"/>
</dbReference>
<dbReference type="SUPFAM" id="SSF52540">
    <property type="entry name" value="P-loop containing nucleoside triphosphate hydrolases"/>
    <property type="match status" value="1"/>
</dbReference>
<dbReference type="SMART" id="SM00320">
    <property type="entry name" value="WD40"/>
    <property type="match status" value="1"/>
</dbReference>
<dbReference type="Pfam" id="PF00400">
    <property type="entry name" value="WD40"/>
    <property type="match status" value="1"/>
</dbReference>
<dbReference type="SUPFAM" id="SSF50998">
    <property type="entry name" value="Quinoprotein alcohol dehydrogenase-like"/>
    <property type="match status" value="1"/>
</dbReference>
<dbReference type="Gene3D" id="2.130.10.10">
    <property type="entry name" value="YVTN repeat-like/Quinoprotein amine dehydrogenase"/>
    <property type="match status" value="1"/>
</dbReference>
<dbReference type="EMBL" id="KN818272">
    <property type="protein sequence ID" value="KIL62300.1"/>
    <property type="molecule type" value="Genomic_DNA"/>
</dbReference>
<gene>
    <name evidence="5" type="ORF">M378DRAFT_12897</name>
</gene>
<evidence type="ECO:0000256" key="3">
    <source>
        <dbReference type="SAM" id="MobiDB-lite"/>
    </source>
</evidence>
<dbReference type="STRING" id="946122.A0A0C2SGQ2"/>
<name>A0A0C2SGQ2_AMAMK</name>
<feature type="domain" description="NACHT" evidence="4">
    <location>
        <begin position="161"/>
        <end position="290"/>
    </location>
</feature>
<organism evidence="5 6">
    <name type="scientific">Amanita muscaria (strain Koide BX008)</name>
    <dbReference type="NCBI Taxonomy" id="946122"/>
    <lineage>
        <taxon>Eukaryota</taxon>
        <taxon>Fungi</taxon>
        <taxon>Dikarya</taxon>
        <taxon>Basidiomycota</taxon>
        <taxon>Agaricomycotina</taxon>
        <taxon>Agaricomycetes</taxon>
        <taxon>Agaricomycetidae</taxon>
        <taxon>Agaricales</taxon>
        <taxon>Pluteineae</taxon>
        <taxon>Amanitaceae</taxon>
        <taxon>Amanita</taxon>
    </lineage>
</organism>
<evidence type="ECO:0000259" key="4">
    <source>
        <dbReference type="PROSITE" id="PS50837"/>
    </source>
</evidence>
<feature type="repeat" description="WD" evidence="2">
    <location>
        <begin position="393"/>
        <end position="424"/>
    </location>
</feature>
<dbReference type="HOGENOM" id="CLU_506184_0_0_1"/>
<protein>
    <recommendedName>
        <fullName evidence="4">NACHT domain-containing protein</fullName>
    </recommendedName>
</protein>
<keyword evidence="2" id="KW-0853">WD repeat</keyword>
<dbReference type="InterPro" id="IPR056884">
    <property type="entry name" value="NPHP3-like_N"/>
</dbReference>
<dbReference type="InParanoid" id="A0A0C2SGQ2"/>
<dbReference type="OrthoDB" id="3027122at2759"/>
<feature type="region of interest" description="Disordered" evidence="3">
    <location>
        <begin position="458"/>
        <end position="483"/>
    </location>
</feature>
<evidence type="ECO:0000313" key="6">
    <source>
        <dbReference type="Proteomes" id="UP000054549"/>
    </source>
</evidence>
<dbReference type="InterPro" id="IPR007111">
    <property type="entry name" value="NACHT_NTPase"/>
</dbReference>
<evidence type="ECO:0000256" key="1">
    <source>
        <dbReference type="ARBA" id="ARBA00022737"/>
    </source>
</evidence>
<sequence length="538" mass="57884">MDRGGEGAHNAKVGHGVDPCIPSPTDASTVATEPCSGVRRDRDTGSEEVPFITMFEGSSNLQISNTNINAIGDNATIIRFGETHVQLRWLIHEFANLTVLPDINNILEKHVLTQSIISLPRAEAVFNDYQTKKKSGPCFEGTRVALLREMADWVTVPDESRMYVLSGLAGIGKSTVAHTIASRAVDLNLLGASFFFSRGEADRNNAKRFFTISTLHRARSAATTKGPQDQLQALILDPLRSIVQSRSWPILIVVDALDECDEEGASSTLAGLSQLVRDLPSFKVILTTRPQSYLDPFWATIKSFAFKTLKISPKAFSNRQWCATDEKIDSLVHAAGRLFIISSTAGRYILDKSANSESGALIGAVRDVGDVTAVCALAVTKLACGFEDGSRDLCFGPDGGLFVSGSDDGTIKLWNGEDGSLRGTLSAPSGAAGGGTLEQRAGCSRGWRCHCGVLTRKDSEDSEDSDESEDGGDDKDDDDDVLGQSNVSLFDVMNHTTIATFNVPHDIDTISFLPDNLQIVAQTRGGVSYHSTSSTRTS</sequence>
<accession>A0A0C2SGQ2</accession>
<dbReference type="PROSITE" id="PS50082">
    <property type="entry name" value="WD_REPEATS_2"/>
    <property type="match status" value="1"/>
</dbReference>
<dbReference type="Gene3D" id="3.40.50.300">
    <property type="entry name" value="P-loop containing nucleotide triphosphate hydrolases"/>
    <property type="match status" value="1"/>
</dbReference>
<dbReference type="AlphaFoldDB" id="A0A0C2SGQ2"/>
<feature type="compositionally biased region" description="Acidic residues" evidence="3">
    <location>
        <begin position="460"/>
        <end position="481"/>
    </location>
</feature>
<evidence type="ECO:0000313" key="5">
    <source>
        <dbReference type="EMBL" id="KIL62300.1"/>
    </source>
</evidence>
<keyword evidence="1" id="KW-0677">Repeat</keyword>
<dbReference type="InterPro" id="IPR027417">
    <property type="entry name" value="P-loop_NTPase"/>
</dbReference>
<evidence type="ECO:0000256" key="2">
    <source>
        <dbReference type="PROSITE-ProRule" id="PRU00221"/>
    </source>
</evidence>
<dbReference type="PROSITE" id="PS50837">
    <property type="entry name" value="NACHT"/>
    <property type="match status" value="1"/>
</dbReference>
<keyword evidence="6" id="KW-1185">Reference proteome</keyword>
<dbReference type="Pfam" id="PF24883">
    <property type="entry name" value="NPHP3_N"/>
    <property type="match status" value="1"/>
</dbReference>
<dbReference type="InterPro" id="IPR001680">
    <property type="entry name" value="WD40_rpt"/>
</dbReference>